<evidence type="ECO:0000313" key="4">
    <source>
        <dbReference type="Proteomes" id="UP000030762"/>
    </source>
</evidence>
<dbReference type="InParanoid" id="T0RND3"/>
<dbReference type="VEuPathDB" id="FungiDB:SDRG_11059"/>
<proteinExistence type="predicted"/>
<feature type="signal peptide" evidence="2">
    <location>
        <begin position="1"/>
        <end position="19"/>
    </location>
</feature>
<dbReference type="OrthoDB" id="79535at2759"/>
<feature type="chain" id="PRO_5004570958" evidence="2">
    <location>
        <begin position="20"/>
        <end position="181"/>
    </location>
</feature>
<feature type="compositionally biased region" description="Low complexity" evidence="1">
    <location>
        <begin position="141"/>
        <end position="165"/>
    </location>
</feature>
<keyword evidence="2" id="KW-0732">Signal</keyword>
<feature type="compositionally biased region" description="Polar residues" evidence="1">
    <location>
        <begin position="166"/>
        <end position="181"/>
    </location>
</feature>
<dbReference type="OMA" id="LTAMDCD"/>
<accession>T0RND3</accession>
<evidence type="ECO:0000256" key="1">
    <source>
        <dbReference type="SAM" id="MobiDB-lite"/>
    </source>
</evidence>
<feature type="region of interest" description="Disordered" evidence="1">
    <location>
        <begin position="78"/>
        <end position="181"/>
    </location>
</feature>
<sequence>MKGATIVFCVLAVAASTKASPFSAGRALTAMDCDKDCSDMSTASTVLCEMGKYGSCAVTKVAQGGSYVVRGVSGWFQSRDSDSGSESDDEGKAAPSSASSQRSTTGPQGSFHGSTAGSHGSFRDAITEPHGSNTGSHGSFRDSISGSRSSTSGSQGPSQGSTAGSEGSTTAPEGSTTDAPQ</sequence>
<feature type="compositionally biased region" description="Polar residues" evidence="1">
    <location>
        <begin position="96"/>
        <end position="118"/>
    </location>
</feature>
<reference evidence="3 4" key="1">
    <citation type="submission" date="2012-04" db="EMBL/GenBank/DDBJ databases">
        <title>The Genome Sequence of Saprolegnia declina VS20.</title>
        <authorList>
            <consortium name="The Broad Institute Genome Sequencing Platform"/>
            <person name="Russ C."/>
            <person name="Nusbaum C."/>
            <person name="Tyler B."/>
            <person name="van West P."/>
            <person name="Dieguez-Uribeondo J."/>
            <person name="de Bruijn I."/>
            <person name="Tripathy S."/>
            <person name="Jiang R."/>
            <person name="Young S.K."/>
            <person name="Zeng Q."/>
            <person name="Gargeya S."/>
            <person name="Fitzgerald M."/>
            <person name="Haas B."/>
            <person name="Abouelleil A."/>
            <person name="Alvarado L."/>
            <person name="Arachchi H.M."/>
            <person name="Berlin A."/>
            <person name="Chapman S.B."/>
            <person name="Goldberg J."/>
            <person name="Griggs A."/>
            <person name="Gujja S."/>
            <person name="Hansen M."/>
            <person name="Howarth C."/>
            <person name="Imamovic A."/>
            <person name="Larimer J."/>
            <person name="McCowen C."/>
            <person name="Montmayeur A."/>
            <person name="Murphy C."/>
            <person name="Neiman D."/>
            <person name="Pearson M."/>
            <person name="Priest M."/>
            <person name="Roberts A."/>
            <person name="Saif S."/>
            <person name="Shea T."/>
            <person name="Sisk P."/>
            <person name="Sykes S."/>
            <person name="Wortman J."/>
            <person name="Nusbaum C."/>
            <person name="Birren B."/>
        </authorList>
    </citation>
    <scope>NUCLEOTIDE SEQUENCE [LARGE SCALE GENOMIC DNA]</scope>
    <source>
        <strain evidence="3 4">VS20</strain>
    </source>
</reference>
<dbReference type="Proteomes" id="UP000030762">
    <property type="component" value="Unassembled WGS sequence"/>
</dbReference>
<evidence type="ECO:0000313" key="3">
    <source>
        <dbReference type="EMBL" id="EQC31462.1"/>
    </source>
</evidence>
<dbReference type="AlphaFoldDB" id="T0RND3"/>
<dbReference type="EMBL" id="JH767169">
    <property type="protein sequence ID" value="EQC31462.1"/>
    <property type="molecule type" value="Genomic_DNA"/>
</dbReference>
<keyword evidence="4" id="KW-1185">Reference proteome</keyword>
<organism evidence="3 4">
    <name type="scientific">Saprolegnia diclina (strain VS20)</name>
    <dbReference type="NCBI Taxonomy" id="1156394"/>
    <lineage>
        <taxon>Eukaryota</taxon>
        <taxon>Sar</taxon>
        <taxon>Stramenopiles</taxon>
        <taxon>Oomycota</taxon>
        <taxon>Saprolegniomycetes</taxon>
        <taxon>Saprolegniales</taxon>
        <taxon>Saprolegniaceae</taxon>
        <taxon>Saprolegnia</taxon>
    </lineage>
</organism>
<gene>
    <name evidence="3" type="ORF">SDRG_11059</name>
</gene>
<dbReference type="RefSeq" id="XP_008615303.1">
    <property type="nucleotide sequence ID" value="XM_008617081.1"/>
</dbReference>
<dbReference type="GeneID" id="19951786"/>
<protein>
    <submittedName>
        <fullName evidence="3">Uncharacterized protein</fullName>
    </submittedName>
</protein>
<evidence type="ECO:0000256" key="2">
    <source>
        <dbReference type="SAM" id="SignalP"/>
    </source>
</evidence>
<name>T0RND3_SAPDV</name>